<protein>
    <submittedName>
        <fullName evidence="2">XRE family transcriptional regulator</fullName>
    </submittedName>
</protein>
<dbReference type="Pfam" id="PF01381">
    <property type="entry name" value="HTH_3"/>
    <property type="match status" value="1"/>
</dbReference>
<name>A0A0F3RWF8_9LACO</name>
<dbReference type="PROSITE" id="PS50943">
    <property type="entry name" value="HTH_CROC1"/>
    <property type="match status" value="1"/>
</dbReference>
<dbReference type="CDD" id="cd00093">
    <property type="entry name" value="HTH_XRE"/>
    <property type="match status" value="1"/>
</dbReference>
<dbReference type="SUPFAM" id="SSF47413">
    <property type="entry name" value="lambda repressor-like DNA-binding domains"/>
    <property type="match status" value="1"/>
</dbReference>
<reference evidence="2 3" key="1">
    <citation type="submission" date="2015-03" db="EMBL/GenBank/DDBJ databases">
        <authorList>
            <person name="Zheng J."/>
            <person name="Ganezle M."/>
        </authorList>
    </citation>
    <scope>NUCLEOTIDE SEQUENCE [LARGE SCALE GENOMIC DNA]</scope>
    <source>
        <strain evidence="2 3">LP38</strain>
    </source>
</reference>
<dbReference type="PANTHER" id="PTHR37038:SF14">
    <property type="entry name" value="TRANSCRIPTIONAL ACTIVATOR"/>
    <property type="match status" value="1"/>
</dbReference>
<gene>
    <name evidence="2" type="ORF">VC81_00165</name>
</gene>
<dbReference type="RefSeq" id="WP_045806129.1">
    <property type="nucleotide sequence ID" value="NZ_JZCR01000002.1"/>
</dbReference>
<accession>A0A0F3RWF8</accession>
<dbReference type="EMBL" id="JZCR01000002">
    <property type="protein sequence ID" value="KJW13929.1"/>
    <property type="molecule type" value="Genomic_DNA"/>
</dbReference>
<evidence type="ECO:0000313" key="2">
    <source>
        <dbReference type="EMBL" id="KJW13929.1"/>
    </source>
</evidence>
<comment type="caution">
    <text evidence="2">The sequence shown here is derived from an EMBL/GenBank/DDBJ whole genome shotgun (WGS) entry which is preliminary data.</text>
</comment>
<dbReference type="STRING" id="216463.VC81_00165"/>
<dbReference type="AlphaFoldDB" id="A0A0F3RWF8"/>
<organism evidence="2 3">
    <name type="scientific">Levilactobacillus spicheri</name>
    <dbReference type="NCBI Taxonomy" id="216463"/>
    <lineage>
        <taxon>Bacteria</taxon>
        <taxon>Bacillati</taxon>
        <taxon>Bacillota</taxon>
        <taxon>Bacilli</taxon>
        <taxon>Lactobacillales</taxon>
        <taxon>Lactobacillaceae</taxon>
        <taxon>Levilactobacillus</taxon>
    </lineage>
</organism>
<dbReference type="SMART" id="SM00530">
    <property type="entry name" value="HTH_XRE"/>
    <property type="match status" value="1"/>
</dbReference>
<evidence type="ECO:0000259" key="1">
    <source>
        <dbReference type="PROSITE" id="PS50943"/>
    </source>
</evidence>
<evidence type="ECO:0000313" key="3">
    <source>
        <dbReference type="Proteomes" id="UP000033491"/>
    </source>
</evidence>
<dbReference type="Proteomes" id="UP000033491">
    <property type="component" value="Unassembled WGS sequence"/>
</dbReference>
<proteinExistence type="predicted"/>
<feature type="domain" description="HTH cro/C1-type" evidence="1">
    <location>
        <begin position="6"/>
        <end position="59"/>
    </location>
</feature>
<sequence length="289" mass="33118">MNIEGFIEKRKRMHFSQAELAQGICTQATLSKFERNGKVPSFRILLKLCDRLGLTLNELFPVDQGNSDRQAVLDSVENHLLQERYPEMLRELAELGESPTDTARFQMRYYFLRGYATALGGGDLTRALADFAQILERLDAGNHTMFSVLAYAGTGIAYDQAGEADRAEAYFNQVAGAIRQLTFRNRYVIWRALNVVYYTAEYYSRRQEFTVSDDLLSYGFQICARYHVTYYLARITYRHALNLLAQRGDLDEIRAEFRDAAAFARLNGNHRVQLLIADELAGLDRYPTD</sequence>
<dbReference type="PANTHER" id="PTHR37038">
    <property type="entry name" value="TRANSCRIPTIONAL REGULATOR-RELATED"/>
    <property type="match status" value="1"/>
</dbReference>
<dbReference type="OrthoDB" id="1150409at2"/>
<dbReference type="GO" id="GO:0003677">
    <property type="term" value="F:DNA binding"/>
    <property type="evidence" value="ECO:0007669"/>
    <property type="project" value="InterPro"/>
</dbReference>
<dbReference type="InterPro" id="IPR053163">
    <property type="entry name" value="HTH-type_regulator_Rgg"/>
</dbReference>
<dbReference type="InterPro" id="IPR010982">
    <property type="entry name" value="Lambda_DNA-bd_dom_sf"/>
</dbReference>
<dbReference type="InterPro" id="IPR011990">
    <property type="entry name" value="TPR-like_helical_dom_sf"/>
</dbReference>
<dbReference type="Gene3D" id="1.25.40.10">
    <property type="entry name" value="Tetratricopeptide repeat domain"/>
    <property type="match status" value="1"/>
</dbReference>
<dbReference type="InterPro" id="IPR001387">
    <property type="entry name" value="Cro/C1-type_HTH"/>
</dbReference>
<dbReference type="PATRIC" id="fig|216463.3.peg.1012"/>